<dbReference type="AlphaFoldDB" id="A0A9Q0MB25"/>
<feature type="signal peptide" evidence="12">
    <location>
        <begin position="1"/>
        <end position="21"/>
    </location>
</feature>
<evidence type="ECO:0000313" key="16">
    <source>
        <dbReference type="Proteomes" id="UP001142055"/>
    </source>
</evidence>
<evidence type="ECO:0000256" key="9">
    <source>
        <dbReference type="ARBA" id="ARBA00023180"/>
    </source>
</evidence>
<feature type="chain" id="PRO_5040489906" description="Calcitonin receptor" evidence="12">
    <location>
        <begin position="22"/>
        <end position="531"/>
    </location>
</feature>
<feature type="transmembrane region" description="Helical" evidence="11">
    <location>
        <begin position="440"/>
        <end position="457"/>
    </location>
</feature>
<dbReference type="PROSITE" id="PS50227">
    <property type="entry name" value="G_PROTEIN_RECEP_F2_3"/>
    <property type="match status" value="1"/>
</dbReference>
<dbReference type="OMA" id="GYWELIY"/>
<keyword evidence="10" id="KW-0807">Transducer</keyword>
<feature type="transmembrane region" description="Helical" evidence="11">
    <location>
        <begin position="244"/>
        <end position="262"/>
    </location>
</feature>
<dbReference type="InterPro" id="IPR050332">
    <property type="entry name" value="GPCR_2"/>
</dbReference>
<dbReference type="GO" id="GO:0008528">
    <property type="term" value="F:G protein-coupled peptide receptor activity"/>
    <property type="evidence" value="ECO:0007669"/>
    <property type="project" value="TreeGrafter"/>
</dbReference>
<evidence type="ECO:0000259" key="14">
    <source>
        <dbReference type="PROSITE" id="PS50261"/>
    </source>
</evidence>
<feature type="transmembrane region" description="Helical" evidence="11">
    <location>
        <begin position="469"/>
        <end position="492"/>
    </location>
</feature>
<dbReference type="InterPro" id="IPR036445">
    <property type="entry name" value="GPCR_2_extracell_dom_sf"/>
</dbReference>
<evidence type="ECO:0000313" key="15">
    <source>
        <dbReference type="EMBL" id="KAJ6221292.1"/>
    </source>
</evidence>
<dbReference type="PRINTS" id="PR00249">
    <property type="entry name" value="GPCRSECRETIN"/>
</dbReference>
<dbReference type="Gene3D" id="4.10.1240.10">
    <property type="entry name" value="GPCR, family 2, extracellular hormone receptor domain"/>
    <property type="match status" value="1"/>
</dbReference>
<keyword evidence="8" id="KW-0675">Receptor</keyword>
<evidence type="ECO:0000256" key="8">
    <source>
        <dbReference type="ARBA" id="ARBA00023170"/>
    </source>
</evidence>
<dbReference type="Pfam" id="PF02793">
    <property type="entry name" value="HRM"/>
    <property type="match status" value="1"/>
</dbReference>
<evidence type="ECO:0000256" key="1">
    <source>
        <dbReference type="ARBA" id="ARBA00004651"/>
    </source>
</evidence>
<feature type="transmembrane region" description="Helical" evidence="11">
    <location>
        <begin position="274"/>
        <end position="297"/>
    </location>
</feature>
<evidence type="ECO:0000256" key="6">
    <source>
        <dbReference type="ARBA" id="ARBA00023040"/>
    </source>
</evidence>
<dbReference type="Gene3D" id="1.20.1070.10">
    <property type="entry name" value="Rhodopsin 7-helix transmembrane proteins"/>
    <property type="match status" value="1"/>
</dbReference>
<dbReference type="PANTHER" id="PTHR45620">
    <property type="entry name" value="PDF RECEPTOR-LIKE PROTEIN-RELATED"/>
    <property type="match status" value="1"/>
</dbReference>
<evidence type="ECO:0000256" key="11">
    <source>
        <dbReference type="SAM" id="Phobius"/>
    </source>
</evidence>
<dbReference type="EMBL" id="JAPWDV010000002">
    <property type="protein sequence ID" value="KAJ6221292.1"/>
    <property type="molecule type" value="Genomic_DNA"/>
</dbReference>
<keyword evidence="16" id="KW-1185">Reference proteome</keyword>
<sequence>MLKCSISIQIVFGLVVQFVQLNQIERFPCQSNLPYDFRNIDRFTDNMCAQCLWYMAGSEAPWNNFEMVHQWTMSYNYSDTINVMLCQQHDKCNPFTFEHLLDTNHSIVKEFKSTYYLDLLMDCCENARQCCHDMIGKADDPILQSEKHCPTKWDGFMCWDSAKPGTINSRTCPRMTYFPLGLKPTPCRNEMAHKECWTNGTWAMIWKLNVMGNSTRMVQDEWTNYHLCSTPGASHKLRFTRVSIAFYFLSLALTVVGLILLIKYGMKKQPTLSYIHVNFLTSLIISSVLSLCVLFFIKEKHYLLNSMVDKNPVWCRVLVVVQKTAQLTNYCWMLNEGIVLWQMIVLPFRKWAKMKIFLIIGWGFPILVMSGYTFVRFKDTFNNNCWTKSMGYWELIYHLPPTFFIMINVILLMSVVYILFKKLSSSNDDQHMRSSVRASLILVPVFGLQYIFYFVPFDPFESCTTFVFIGKYALLVTEASQGAIVAMIFCFFNKEVIQHNIKSKYKKRNYFRSGTPTNTTEQIGLSRRTNT</sequence>
<dbReference type="PROSITE" id="PS00650">
    <property type="entry name" value="G_PROTEIN_RECEP_F2_2"/>
    <property type="match status" value="1"/>
</dbReference>
<evidence type="ECO:0000256" key="12">
    <source>
        <dbReference type="SAM" id="SignalP"/>
    </source>
</evidence>
<evidence type="ECO:0008006" key="17">
    <source>
        <dbReference type="Google" id="ProtNLM"/>
    </source>
</evidence>
<dbReference type="GO" id="GO:0005886">
    <property type="term" value="C:plasma membrane"/>
    <property type="evidence" value="ECO:0007669"/>
    <property type="project" value="UniProtKB-SubCell"/>
</dbReference>
<feature type="transmembrane region" description="Helical" evidence="11">
    <location>
        <begin position="356"/>
        <end position="375"/>
    </location>
</feature>
<keyword evidence="3" id="KW-1003">Cell membrane</keyword>
<reference evidence="15" key="1">
    <citation type="submission" date="2022-12" db="EMBL/GenBank/DDBJ databases">
        <title>Genome assemblies of Blomia tropicalis.</title>
        <authorList>
            <person name="Cui Y."/>
        </authorList>
    </citation>
    <scope>NUCLEOTIDE SEQUENCE</scope>
    <source>
        <tissue evidence="15">Adult mites</tissue>
    </source>
</reference>
<dbReference type="InterPro" id="IPR000832">
    <property type="entry name" value="GPCR_2_secretin-like"/>
</dbReference>
<evidence type="ECO:0000256" key="10">
    <source>
        <dbReference type="ARBA" id="ARBA00023224"/>
    </source>
</evidence>
<evidence type="ECO:0000256" key="4">
    <source>
        <dbReference type="ARBA" id="ARBA00022692"/>
    </source>
</evidence>
<gene>
    <name evidence="15" type="ORF">RDWZM_007104</name>
</gene>
<dbReference type="InterPro" id="IPR001879">
    <property type="entry name" value="GPCR_2_extracellular_dom"/>
</dbReference>
<comment type="similarity">
    <text evidence="2">Belongs to the G-protein coupled receptor 2 family.</text>
</comment>
<name>A0A9Q0MB25_BLOTA</name>
<evidence type="ECO:0000256" key="5">
    <source>
        <dbReference type="ARBA" id="ARBA00022989"/>
    </source>
</evidence>
<dbReference type="GO" id="GO:0007188">
    <property type="term" value="P:adenylate cyclase-modulating G protein-coupled receptor signaling pathway"/>
    <property type="evidence" value="ECO:0007669"/>
    <property type="project" value="TreeGrafter"/>
</dbReference>
<comment type="subcellular location">
    <subcellularLocation>
        <location evidence="1">Cell membrane</location>
        <topology evidence="1">Multi-pass membrane protein</topology>
    </subcellularLocation>
</comment>
<evidence type="ECO:0000259" key="13">
    <source>
        <dbReference type="PROSITE" id="PS50227"/>
    </source>
</evidence>
<protein>
    <recommendedName>
        <fullName evidence="17">Calcitonin receptor</fullName>
    </recommendedName>
</protein>
<feature type="domain" description="G-protein coupled receptors family 2 profile 2" evidence="14">
    <location>
        <begin position="239"/>
        <end position="493"/>
    </location>
</feature>
<dbReference type="PROSITE" id="PS00649">
    <property type="entry name" value="G_PROTEIN_RECEP_F2_1"/>
    <property type="match status" value="1"/>
</dbReference>
<keyword evidence="4 11" id="KW-0812">Transmembrane</keyword>
<dbReference type="SUPFAM" id="SSF111418">
    <property type="entry name" value="Hormone receptor domain"/>
    <property type="match status" value="1"/>
</dbReference>
<dbReference type="Pfam" id="PF00002">
    <property type="entry name" value="7tm_2"/>
    <property type="match status" value="1"/>
</dbReference>
<dbReference type="Proteomes" id="UP001142055">
    <property type="component" value="Chromosome 2"/>
</dbReference>
<dbReference type="SUPFAM" id="SSF81321">
    <property type="entry name" value="Family A G protein-coupled receptor-like"/>
    <property type="match status" value="1"/>
</dbReference>
<evidence type="ECO:0000256" key="7">
    <source>
        <dbReference type="ARBA" id="ARBA00023136"/>
    </source>
</evidence>
<keyword evidence="5 11" id="KW-1133">Transmembrane helix</keyword>
<keyword evidence="12" id="KW-0732">Signal</keyword>
<proteinExistence type="inferred from homology"/>
<keyword evidence="9" id="KW-0325">Glycoprotein</keyword>
<accession>A0A9Q0MB25</accession>
<organism evidence="15 16">
    <name type="scientific">Blomia tropicalis</name>
    <name type="common">Mite</name>
    <dbReference type="NCBI Taxonomy" id="40697"/>
    <lineage>
        <taxon>Eukaryota</taxon>
        <taxon>Metazoa</taxon>
        <taxon>Ecdysozoa</taxon>
        <taxon>Arthropoda</taxon>
        <taxon>Chelicerata</taxon>
        <taxon>Arachnida</taxon>
        <taxon>Acari</taxon>
        <taxon>Acariformes</taxon>
        <taxon>Sarcoptiformes</taxon>
        <taxon>Astigmata</taxon>
        <taxon>Glycyphagoidea</taxon>
        <taxon>Echimyopodidae</taxon>
        <taxon>Blomia</taxon>
    </lineage>
</organism>
<evidence type="ECO:0000256" key="3">
    <source>
        <dbReference type="ARBA" id="ARBA00022475"/>
    </source>
</evidence>
<feature type="transmembrane region" description="Helical" evidence="11">
    <location>
        <begin position="395"/>
        <end position="420"/>
    </location>
</feature>
<evidence type="ECO:0000256" key="2">
    <source>
        <dbReference type="ARBA" id="ARBA00005314"/>
    </source>
</evidence>
<dbReference type="OrthoDB" id="16753at2759"/>
<dbReference type="GO" id="GO:0007166">
    <property type="term" value="P:cell surface receptor signaling pathway"/>
    <property type="evidence" value="ECO:0007669"/>
    <property type="project" value="InterPro"/>
</dbReference>
<dbReference type="PROSITE" id="PS50261">
    <property type="entry name" value="G_PROTEIN_RECEP_F2_4"/>
    <property type="match status" value="1"/>
</dbReference>
<dbReference type="InterPro" id="IPR017983">
    <property type="entry name" value="GPCR_2_secretin-like_CS"/>
</dbReference>
<keyword evidence="6" id="KW-0297">G-protein coupled receptor</keyword>
<comment type="caution">
    <text evidence="15">The sequence shown here is derived from an EMBL/GenBank/DDBJ whole genome shotgun (WGS) entry which is preliminary data.</text>
</comment>
<keyword evidence="7 11" id="KW-0472">Membrane</keyword>
<dbReference type="InterPro" id="IPR017981">
    <property type="entry name" value="GPCR_2-like_7TM"/>
</dbReference>
<dbReference type="PANTHER" id="PTHR45620:SF42">
    <property type="entry name" value="G-PROTEIN COUPLED RECEPTOR SEB-2"/>
    <property type="match status" value="1"/>
</dbReference>
<feature type="domain" description="G-protein coupled receptors family 2 profile 1" evidence="13">
    <location>
        <begin position="130"/>
        <end position="232"/>
    </location>
</feature>